<comment type="caution">
    <text evidence="1">The sequence shown here is derived from an EMBL/GenBank/DDBJ whole genome shotgun (WGS) entry which is preliminary data.</text>
</comment>
<gene>
    <name evidence="1" type="ORF">PLOB_00025167</name>
</gene>
<feature type="non-terminal residue" evidence="1">
    <location>
        <position position="97"/>
    </location>
</feature>
<organism evidence="1 2">
    <name type="scientific">Porites lobata</name>
    <dbReference type="NCBI Taxonomy" id="104759"/>
    <lineage>
        <taxon>Eukaryota</taxon>
        <taxon>Metazoa</taxon>
        <taxon>Cnidaria</taxon>
        <taxon>Anthozoa</taxon>
        <taxon>Hexacorallia</taxon>
        <taxon>Scleractinia</taxon>
        <taxon>Fungiina</taxon>
        <taxon>Poritidae</taxon>
        <taxon>Porites</taxon>
    </lineage>
</organism>
<evidence type="ECO:0000313" key="1">
    <source>
        <dbReference type="EMBL" id="CAH3034585.1"/>
    </source>
</evidence>
<accession>A0ABN8MUA9</accession>
<keyword evidence="2" id="KW-1185">Reference proteome</keyword>
<dbReference type="EMBL" id="CALNXK010000003">
    <property type="protein sequence ID" value="CAH3034585.1"/>
    <property type="molecule type" value="Genomic_DNA"/>
</dbReference>
<proteinExistence type="predicted"/>
<sequence length="97" mass="11349">MHQGCLRLNLGTWFDNHMSMNIHIGKVCSKAFRGLYNIRQIRKYLSAESTKCLIHAFLPQYQYDRLQKVLNAAARVTCLIPKFAHITPVLRELHWLP</sequence>
<name>A0ABN8MUA9_9CNID</name>
<dbReference type="Proteomes" id="UP001159405">
    <property type="component" value="Unassembled WGS sequence"/>
</dbReference>
<protein>
    <submittedName>
        <fullName evidence="1">Uncharacterized protein</fullName>
    </submittedName>
</protein>
<evidence type="ECO:0000313" key="2">
    <source>
        <dbReference type="Proteomes" id="UP001159405"/>
    </source>
</evidence>
<reference evidence="1 2" key="1">
    <citation type="submission" date="2022-05" db="EMBL/GenBank/DDBJ databases">
        <authorList>
            <consortium name="Genoscope - CEA"/>
            <person name="William W."/>
        </authorList>
    </citation>
    <scope>NUCLEOTIDE SEQUENCE [LARGE SCALE GENOMIC DNA]</scope>
</reference>